<dbReference type="EMBL" id="LZDN01000040">
    <property type="protein sequence ID" value="OBX48885.1"/>
    <property type="molecule type" value="Genomic_DNA"/>
</dbReference>
<name>A0A1B8PIC8_MORNO</name>
<evidence type="ECO:0000313" key="2">
    <source>
        <dbReference type="Proteomes" id="UP000092671"/>
    </source>
</evidence>
<dbReference type="InterPro" id="IPR005358">
    <property type="entry name" value="Puta_zinc/iron-chelating_dom"/>
</dbReference>
<dbReference type="PANTHER" id="PTHR37421:SF1">
    <property type="entry name" value="UPF0260 PROTEIN YCGN"/>
    <property type="match status" value="1"/>
</dbReference>
<dbReference type="Proteomes" id="UP000092671">
    <property type="component" value="Unassembled WGS sequence"/>
</dbReference>
<dbReference type="AlphaFoldDB" id="A0A1B8PIC8"/>
<protein>
    <submittedName>
        <fullName evidence="1">Uncharacterized protein</fullName>
    </submittedName>
</protein>
<evidence type="ECO:0000313" key="1">
    <source>
        <dbReference type="EMBL" id="OBX48885.1"/>
    </source>
</evidence>
<dbReference type="Pfam" id="PF03692">
    <property type="entry name" value="CxxCxxCC"/>
    <property type="match status" value="1"/>
</dbReference>
<dbReference type="OrthoDB" id="9786855at2"/>
<sequence>MSVSNLRPNFWQNYPLTALTDDEWEALCDGCGVCCLVKYLDDDDPRFTEYTDVACKLMDTATGHCSDYPNRKHFVPDCIRLTVEMMAQMMWLPRHCAYKRLYLGQGLPHWHYLIAGQDRHDRQMDKVGVRGRCVSEMYFSDDKIEERVIKWVKI</sequence>
<gene>
    <name evidence="1" type="ORF">A9Z60_04420</name>
</gene>
<organism evidence="1 2">
    <name type="scientific">Moraxella nonliquefaciens</name>
    <dbReference type="NCBI Taxonomy" id="478"/>
    <lineage>
        <taxon>Bacteria</taxon>
        <taxon>Pseudomonadati</taxon>
        <taxon>Pseudomonadota</taxon>
        <taxon>Gammaproteobacteria</taxon>
        <taxon>Moraxellales</taxon>
        <taxon>Moraxellaceae</taxon>
        <taxon>Moraxella</taxon>
    </lineage>
</organism>
<dbReference type="PIRSF" id="PIRSF006173">
    <property type="entry name" value="UCP006173"/>
    <property type="match status" value="1"/>
</dbReference>
<accession>A0A1B8PIC8</accession>
<dbReference type="PANTHER" id="PTHR37421">
    <property type="entry name" value="UPF0260 PROTEIN YCGN"/>
    <property type="match status" value="1"/>
</dbReference>
<reference evidence="1 2" key="1">
    <citation type="submission" date="2016-06" db="EMBL/GenBank/DDBJ databases">
        <title>Draft genome of Moraxella nonliquefaciens CCUG 60284.</title>
        <authorList>
            <person name="Salva-Serra F."/>
            <person name="Engstrom-Jakobsson H."/>
            <person name="Thorell K."/>
            <person name="Gonzales-Siles L."/>
            <person name="Karlsson R."/>
            <person name="Boulund F."/>
            <person name="Engstrand L."/>
            <person name="Kristiansson E."/>
            <person name="Moore E."/>
        </authorList>
    </citation>
    <scope>NUCLEOTIDE SEQUENCE [LARGE SCALE GENOMIC DNA]</scope>
    <source>
        <strain evidence="1 2">CCUG 60284</strain>
    </source>
</reference>
<comment type="caution">
    <text evidence="1">The sequence shown here is derived from an EMBL/GenBank/DDBJ whole genome shotgun (WGS) entry which is preliminary data.</text>
</comment>
<proteinExistence type="predicted"/>
<dbReference type="RefSeq" id="WP_066893948.1">
    <property type="nucleotide sequence ID" value="NZ_LZDN01000040.1"/>
</dbReference>
<dbReference type="InterPro" id="IPR008228">
    <property type="entry name" value="UCP006173"/>
</dbReference>